<evidence type="ECO:0000313" key="3">
    <source>
        <dbReference type="Proteomes" id="UP000324222"/>
    </source>
</evidence>
<reference evidence="2 3" key="1">
    <citation type="submission" date="2019-05" db="EMBL/GenBank/DDBJ databases">
        <title>Another draft genome of Portunus trituberculatus and its Hox gene families provides insights of decapod evolution.</title>
        <authorList>
            <person name="Jeong J.-H."/>
            <person name="Song I."/>
            <person name="Kim S."/>
            <person name="Choi T."/>
            <person name="Kim D."/>
            <person name="Ryu S."/>
            <person name="Kim W."/>
        </authorList>
    </citation>
    <scope>NUCLEOTIDE SEQUENCE [LARGE SCALE GENOMIC DNA]</scope>
    <source>
        <tissue evidence="2">Muscle</tissue>
    </source>
</reference>
<organism evidence="2 3">
    <name type="scientific">Portunus trituberculatus</name>
    <name type="common">Swimming crab</name>
    <name type="synonym">Neptunus trituberculatus</name>
    <dbReference type="NCBI Taxonomy" id="210409"/>
    <lineage>
        <taxon>Eukaryota</taxon>
        <taxon>Metazoa</taxon>
        <taxon>Ecdysozoa</taxon>
        <taxon>Arthropoda</taxon>
        <taxon>Crustacea</taxon>
        <taxon>Multicrustacea</taxon>
        <taxon>Malacostraca</taxon>
        <taxon>Eumalacostraca</taxon>
        <taxon>Eucarida</taxon>
        <taxon>Decapoda</taxon>
        <taxon>Pleocyemata</taxon>
        <taxon>Brachyura</taxon>
        <taxon>Eubrachyura</taxon>
        <taxon>Portunoidea</taxon>
        <taxon>Portunidae</taxon>
        <taxon>Portuninae</taxon>
        <taxon>Portunus</taxon>
    </lineage>
</organism>
<protein>
    <submittedName>
        <fullName evidence="2">Uncharacterized protein</fullName>
    </submittedName>
</protein>
<evidence type="ECO:0000313" key="2">
    <source>
        <dbReference type="EMBL" id="MPC64204.1"/>
    </source>
</evidence>
<dbReference type="EMBL" id="VSRR010021771">
    <property type="protein sequence ID" value="MPC64204.1"/>
    <property type="molecule type" value="Genomic_DNA"/>
</dbReference>
<dbReference type="Proteomes" id="UP000324222">
    <property type="component" value="Unassembled WGS sequence"/>
</dbReference>
<comment type="caution">
    <text evidence="2">The sequence shown here is derived from an EMBL/GenBank/DDBJ whole genome shotgun (WGS) entry which is preliminary data.</text>
</comment>
<proteinExistence type="predicted"/>
<feature type="region of interest" description="Disordered" evidence="1">
    <location>
        <begin position="45"/>
        <end position="70"/>
    </location>
</feature>
<feature type="compositionally biased region" description="Basic residues" evidence="1">
    <location>
        <begin position="46"/>
        <end position="58"/>
    </location>
</feature>
<evidence type="ECO:0000256" key="1">
    <source>
        <dbReference type="SAM" id="MobiDB-lite"/>
    </source>
</evidence>
<keyword evidence="3" id="KW-1185">Reference proteome</keyword>
<gene>
    <name evidence="2" type="ORF">E2C01_058315</name>
</gene>
<sequence length="70" mass="7834">MTGIQRNMSWGASGKLLLLMVSPFSTNKPSARHFLVHAVLDSTASRRTRRRNGHKTRIPKCSVVSSVKDR</sequence>
<dbReference type="AlphaFoldDB" id="A0A5B7H5R8"/>
<name>A0A5B7H5R8_PORTR</name>
<accession>A0A5B7H5R8</accession>